<dbReference type="SUPFAM" id="SSF50156">
    <property type="entry name" value="PDZ domain-like"/>
    <property type="match status" value="1"/>
</dbReference>
<protein>
    <recommendedName>
        <fullName evidence="4">PDZ domain-containing protein</fullName>
    </recommendedName>
</protein>
<keyword evidence="2" id="KW-0963">Cytoplasm</keyword>
<keyword evidence="3" id="KW-0479">Metal-binding</keyword>
<dbReference type="Pfam" id="PF00595">
    <property type="entry name" value="PDZ"/>
    <property type="match status" value="1"/>
</dbReference>
<evidence type="ECO:0000256" key="2">
    <source>
        <dbReference type="ARBA" id="ARBA00022490"/>
    </source>
</evidence>
<comment type="caution">
    <text evidence="5">The sequence shown here is derived from an EMBL/GenBank/DDBJ whole genome shotgun (WGS) entry which is preliminary data.</text>
</comment>
<feature type="domain" description="PDZ" evidence="4">
    <location>
        <begin position="8"/>
        <end position="88"/>
    </location>
</feature>
<reference evidence="5" key="1">
    <citation type="journal article" date="2021" name="G3 (Bethesda)">
        <title>Genome and transcriptome analysis of the beet armyworm Spodoptera exigua reveals targets for pest control. .</title>
        <authorList>
            <person name="Simon S."/>
            <person name="Breeschoten T."/>
            <person name="Jansen H.J."/>
            <person name="Dirks R.P."/>
            <person name="Schranz M.E."/>
            <person name="Ros V.I.D."/>
        </authorList>
    </citation>
    <scope>NUCLEOTIDE SEQUENCE</scope>
    <source>
        <strain evidence="5">TB_SE_WUR_2020</strain>
    </source>
</reference>
<dbReference type="GO" id="GO:0003779">
    <property type="term" value="F:actin binding"/>
    <property type="evidence" value="ECO:0007669"/>
    <property type="project" value="TreeGrafter"/>
</dbReference>
<proteinExistence type="predicted"/>
<dbReference type="InterPro" id="IPR050604">
    <property type="entry name" value="PDZ-LIM_domain"/>
</dbReference>
<dbReference type="PROSITE" id="PS50106">
    <property type="entry name" value="PDZ"/>
    <property type="match status" value="1"/>
</dbReference>
<evidence type="ECO:0000256" key="3">
    <source>
        <dbReference type="ARBA" id="ARBA00023038"/>
    </source>
</evidence>
<dbReference type="PANTHER" id="PTHR24214">
    <property type="entry name" value="PDZ AND LIM DOMAIN PROTEIN ZASP"/>
    <property type="match status" value="1"/>
</dbReference>
<dbReference type="GO" id="GO:0061061">
    <property type="term" value="P:muscle structure development"/>
    <property type="evidence" value="ECO:0007669"/>
    <property type="project" value="TreeGrafter"/>
</dbReference>
<evidence type="ECO:0000259" key="4">
    <source>
        <dbReference type="PROSITE" id="PS50106"/>
    </source>
</evidence>
<accession>A0A922MWV9</accession>
<dbReference type="GO" id="GO:0030018">
    <property type="term" value="C:Z disc"/>
    <property type="evidence" value="ECO:0007669"/>
    <property type="project" value="TreeGrafter"/>
</dbReference>
<dbReference type="AlphaFoldDB" id="A0A922MWV9"/>
<evidence type="ECO:0000256" key="1">
    <source>
        <dbReference type="ARBA" id="ARBA00004496"/>
    </source>
</evidence>
<dbReference type="GO" id="GO:0001725">
    <property type="term" value="C:stress fiber"/>
    <property type="evidence" value="ECO:0007669"/>
    <property type="project" value="TreeGrafter"/>
</dbReference>
<dbReference type="Proteomes" id="UP000814243">
    <property type="component" value="Unassembled WGS sequence"/>
</dbReference>
<sequence length="88" mass="9901">MGRLHTFVVTLRRDSREVNWGLRLVGGADLATPLIVTRVTPGTPAGKELVRGDIIAKIDDYDARDLRHEDAQNLFRNAPKQIKLVVQR</sequence>
<evidence type="ECO:0000313" key="5">
    <source>
        <dbReference type="EMBL" id="KAH9644294.1"/>
    </source>
</evidence>
<dbReference type="InterPro" id="IPR001478">
    <property type="entry name" value="PDZ"/>
</dbReference>
<dbReference type="GO" id="GO:0030036">
    <property type="term" value="P:actin cytoskeleton organization"/>
    <property type="evidence" value="ECO:0007669"/>
    <property type="project" value="TreeGrafter"/>
</dbReference>
<comment type="subcellular location">
    <subcellularLocation>
        <location evidence="1">Cytoplasm</location>
    </subcellularLocation>
</comment>
<dbReference type="SMART" id="SM00228">
    <property type="entry name" value="PDZ"/>
    <property type="match status" value="1"/>
</dbReference>
<dbReference type="EMBL" id="JACEFF010000093">
    <property type="protein sequence ID" value="KAH9644294.1"/>
    <property type="molecule type" value="Genomic_DNA"/>
</dbReference>
<keyword evidence="3" id="KW-0862">Zinc</keyword>
<name>A0A922MWV9_SPOEX</name>
<dbReference type="PANTHER" id="PTHR24214:SF55">
    <property type="entry name" value="Z BAND ALTERNATIVELY SPLICED PDZ-MOTIF PROTEIN 66, ISOFORM E"/>
    <property type="match status" value="1"/>
</dbReference>
<dbReference type="Gene3D" id="2.30.42.10">
    <property type="match status" value="1"/>
</dbReference>
<gene>
    <name evidence="5" type="ORF">HF086_003793</name>
</gene>
<dbReference type="GO" id="GO:0051371">
    <property type="term" value="F:muscle alpha-actinin binding"/>
    <property type="evidence" value="ECO:0007669"/>
    <property type="project" value="TreeGrafter"/>
</dbReference>
<dbReference type="InterPro" id="IPR036034">
    <property type="entry name" value="PDZ_sf"/>
</dbReference>
<organism evidence="5 6">
    <name type="scientific">Spodoptera exigua</name>
    <name type="common">Beet armyworm</name>
    <name type="synonym">Noctua fulgens</name>
    <dbReference type="NCBI Taxonomy" id="7107"/>
    <lineage>
        <taxon>Eukaryota</taxon>
        <taxon>Metazoa</taxon>
        <taxon>Ecdysozoa</taxon>
        <taxon>Arthropoda</taxon>
        <taxon>Hexapoda</taxon>
        <taxon>Insecta</taxon>
        <taxon>Pterygota</taxon>
        <taxon>Neoptera</taxon>
        <taxon>Endopterygota</taxon>
        <taxon>Lepidoptera</taxon>
        <taxon>Glossata</taxon>
        <taxon>Ditrysia</taxon>
        <taxon>Noctuoidea</taxon>
        <taxon>Noctuidae</taxon>
        <taxon>Amphipyrinae</taxon>
        <taxon>Spodoptera</taxon>
    </lineage>
</organism>
<dbReference type="GO" id="GO:0005912">
    <property type="term" value="C:adherens junction"/>
    <property type="evidence" value="ECO:0007669"/>
    <property type="project" value="TreeGrafter"/>
</dbReference>
<dbReference type="GO" id="GO:0031941">
    <property type="term" value="C:filamentous actin"/>
    <property type="evidence" value="ECO:0007669"/>
    <property type="project" value="TreeGrafter"/>
</dbReference>
<evidence type="ECO:0000313" key="6">
    <source>
        <dbReference type="Proteomes" id="UP000814243"/>
    </source>
</evidence>
<keyword evidence="3" id="KW-0440">LIM domain</keyword>